<name>S3CED2_GLAL2</name>
<dbReference type="Pfam" id="PF00657">
    <property type="entry name" value="Lipase_GDSL"/>
    <property type="match status" value="1"/>
</dbReference>
<keyword evidence="4" id="KW-1185">Reference proteome</keyword>
<evidence type="ECO:0000256" key="2">
    <source>
        <dbReference type="SAM" id="SignalP"/>
    </source>
</evidence>
<dbReference type="PANTHER" id="PTHR45648">
    <property type="entry name" value="GDSL LIPASE/ACYLHYDROLASE FAMILY PROTEIN (AFU_ORTHOLOGUE AFUA_4G14700)"/>
    <property type="match status" value="1"/>
</dbReference>
<evidence type="ECO:0000313" key="4">
    <source>
        <dbReference type="Proteomes" id="UP000016922"/>
    </source>
</evidence>
<dbReference type="KEGG" id="glz:GLAREA_11403"/>
<dbReference type="OMA" id="WGNNYHP"/>
<feature type="chain" id="PRO_5004518641" evidence="2">
    <location>
        <begin position="19"/>
        <end position="295"/>
    </location>
</feature>
<dbReference type="InterPro" id="IPR051058">
    <property type="entry name" value="GDSL_Est/Lipase"/>
</dbReference>
<dbReference type="InterPro" id="IPR036514">
    <property type="entry name" value="SGNH_hydro_sf"/>
</dbReference>
<accession>S3CED2</accession>
<dbReference type="CDD" id="cd01846">
    <property type="entry name" value="fatty_acyltransferase_like"/>
    <property type="match status" value="1"/>
</dbReference>
<keyword evidence="2" id="KW-0732">Signal</keyword>
<organism evidence="3 4">
    <name type="scientific">Glarea lozoyensis (strain ATCC 20868 / MF5171)</name>
    <dbReference type="NCBI Taxonomy" id="1116229"/>
    <lineage>
        <taxon>Eukaryota</taxon>
        <taxon>Fungi</taxon>
        <taxon>Dikarya</taxon>
        <taxon>Ascomycota</taxon>
        <taxon>Pezizomycotina</taxon>
        <taxon>Leotiomycetes</taxon>
        <taxon>Helotiales</taxon>
        <taxon>Helotiaceae</taxon>
        <taxon>Glarea</taxon>
    </lineage>
</organism>
<dbReference type="eggNOG" id="ENOG502RS04">
    <property type="taxonomic scope" value="Eukaryota"/>
</dbReference>
<feature type="signal peptide" evidence="2">
    <location>
        <begin position="1"/>
        <end position="18"/>
    </location>
</feature>
<gene>
    <name evidence="3" type="ORF">GLAREA_11403</name>
</gene>
<protein>
    <submittedName>
        <fullName evidence="3">SGNH hydrolase</fullName>
    </submittedName>
</protein>
<dbReference type="Proteomes" id="UP000016922">
    <property type="component" value="Unassembled WGS sequence"/>
</dbReference>
<dbReference type="AlphaFoldDB" id="S3CED2"/>
<proteinExistence type="predicted"/>
<dbReference type="GeneID" id="19470444"/>
<dbReference type="OrthoDB" id="1600564at2759"/>
<dbReference type="InterPro" id="IPR001087">
    <property type="entry name" value="GDSL"/>
</dbReference>
<dbReference type="PANTHER" id="PTHR45648:SF22">
    <property type="entry name" value="GDSL LIPASE_ACYLHYDROLASE FAMILY PROTEIN (AFU_ORTHOLOGUE AFUA_4G14700)"/>
    <property type="match status" value="1"/>
</dbReference>
<dbReference type="HOGENOM" id="CLU_015101_4_2_1"/>
<dbReference type="EMBL" id="KE145372">
    <property type="protein sequence ID" value="EPE24822.1"/>
    <property type="molecule type" value="Genomic_DNA"/>
</dbReference>
<evidence type="ECO:0000256" key="1">
    <source>
        <dbReference type="ARBA" id="ARBA00022801"/>
    </source>
</evidence>
<reference evidence="3 4" key="1">
    <citation type="journal article" date="2013" name="BMC Genomics">
        <title>Genomics-driven discovery of the pneumocandin biosynthetic gene cluster in the fungus Glarea lozoyensis.</title>
        <authorList>
            <person name="Chen L."/>
            <person name="Yue Q."/>
            <person name="Zhang X."/>
            <person name="Xiang M."/>
            <person name="Wang C."/>
            <person name="Li S."/>
            <person name="Che Y."/>
            <person name="Ortiz-Lopez F.J."/>
            <person name="Bills G.F."/>
            <person name="Liu X."/>
            <person name="An Z."/>
        </authorList>
    </citation>
    <scope>NUCLEOTIDE SEQUENCE [LARGE SCALE GENOMIC DNA]</scope>
    <source>
        <strain evidence="4">ATCC 20868 / MF5171</strain>
    </source>
</reference>
<evidence type="ECO:0000313" key="3">
    <source>
        <dbReference type="EMBL" id="EPE24822.1"/>
    </source>
</evidence>
<dbReference type="GO" id="GO:0016788">
    <property type="term" value="F:hydrolase activity, acting on ester bonds"/>
    <property type="evidence" value="ECO:0007669"/>
    <property type="project" value="InterPro"/>
</dbReference>
<sequence>MFSLHFLMILACVSVVVGTPTSIASRASPFRYLITFGDSYSQTGFSITGTKPSTSNPIGNPPFPGYTTSGGNNWITYLLQPSTSTTMLNYNLASGGATTDATLVRPFQSTVLSLVDQVSLFTKNLSPLPSPLSPSNTLCAIWIGVNDVGNAWSDPKWPTLSQTVINRYMEQVEKLYKGGARNFLFLSVPPIQKTPSVMLQSSSTQMKEGEAVVRYNGLLGRGVEAFKGNHSEVTTWVLDTTVAFETAIKDPKSFGAKDAKCYNKDGIKCLWFNDYHPGQAIHKLVAQGVVTLVGL</sequence>
<keyword evidence="1 3" id="KW-0378">Hydrolase</keyword>
<dbReference type="RefSeq" id="XP_008087737.1">
    <property type="nucleotide sequence ID" value="XM_008089546.1"/>
</dbReference>
<dbReference type="Gene3D" id="3.40.50.1110">
    <property type="entry name" value="SGNH hydrolase"/>
    <property type="match status" value="1"/>
</dbReference>
<dbReference type="SUPFAM" id="SSF52266">
    <property type="entry name" value="SGNH hydrolase"/>
    <property type="match status" value="1"/>
</dbReference>